<accession>A0AAF0VDF3</accession>
<dbReference type="PANTHER" id="PTHR43280:SF2">
    <property type="entry name" value="HTH-TYPE TRANSCRIPTIONAL REGULATOR EXSA"/>
    <property type="match status" value="1"/>
</dbReference>
<reference evidence="5" key="2">
    <citation type="submission" date="2023-09" db="EMBL/GenBank/DDBJ databases">
        <title>Ecological and genomic based identification of the Bifidobacterium adolescentis prototype of the healthy human gut microbiota.</title>
        <authorList>
            <person name="Lugli G.A."/>
            <person name="Argentini C."/>
            <person name="Tarracchini C."/>
            <person name="Fontana F."/>
            <person name="Alessandri G."/>
            <person name="Mancabelli L."/>
            <person name="Milani C."/>
            <person name="Turroni F."/>
            <person name="Ventura M."/>
        </authorList>
    </citation>
    <scope>NUCLEOTIDE SEQUENCE</scope>
    <source>
        <strain evidence="5">703B</strain>
    </source>
</reference>
<evidence type="ECO:0000313" key="5">
    <source>
        <dbReference type="EMBL" id="WNE85307.1"/>
    </source>
</evidence>
<dbReference type="InterPro" id="IPR014710">
    <property type="entry name" value="RmlC-like_jellyroll"/>
</dbReference>
<sequence>MAIASAPMPYNTLIGPDYREENVYPEEHPGLVIIHDSPDEKAKAHWHPGLEFVYSSHGSCPFIVDGQEMPLNTGDLLLINPYSIHYGIPTDTDGTTPLALSVTFNDEVLERLYPFADRYMFSLRAPRATKDDLAQLARLGEDIIRWQQSDEAIRGFKLNMLLYELLSLLYSRFVSEVRRPELVRSGRNITMQIIGYMTSHRKQHLEATDVAREFGYGREHFCRPFRKATGKTFKEFLTDLRLDDACRKLSGSSASIASIARECGFPDTRALQTAVQRKYGIRAGIPRTIRKSKLTSNKTSNMKRRKYDWACTNHPSYEN</sequence>
<dbReference type="InterPro" id="IPR018060">
    <property type="entry name" value="HTH_AraC"/>
</dbReference>
<dbReference type="InterPro" id="IPR003313">
    <property type="entry name" value="AraC-bd"/>
</dbReference>
<dbReference type="InterPro" id="IPR009057">
    <property type="entry name" value="Homeodomain-like_sf"/>
</dbReference>
<evidence type="ECO:0000256" key="3">
    <source>
        <dbReference type="ARBA" id="ARBA00023163"/>
    </source>
</evidence>
<evidence type="ECO:0000256" key="2">
    <source>
        <dbReference type="ARBA" id="ARBA00023125"/>
    </source>
</evidence>
<evidence type="ECO:0000259" key="4">
    <source>
        <dbReference type="PROSITE" id="PS01124"/>
    </source>
</evidence>
<dbReference type="PROSITE" id="PS01124">
    <property type="entry name" value="HTH_ARAC_FAMILY_2"/>
    <property type="match status" value="1"/>
</dbReference>
<evidence type="ECO:0000256" key="1">
    <source>
        <dbReference type="ARBA" id="ARBA00023015"/>
    </source>
</evidence>
<keyword evidence="1" id="KW-0805">Transcription regulation</keyword>
<proteinExistence type="predicted"/>
<dbReference type="GO" id="GO:0003700">
    <property type="term" value="F:DNA-binding transcription factor activity"/>
    <property type="evidence" value="ECO:0007669"/>
    <property type="project" value="InterPro"/>
</dbReference>
<reference evidence="5" key="1">
    <citation type="journal article" date="2016" name="Sci. Rep.">
        <title>Evaluation of genetic diversity among strains of the human gut commensal Bifidobacterium adolescentis.</title>
        <authorList>
            <person name="Duranti S."/>
            <person name="Milani C."/>
            <person name="Lugli G.A."/>
            <person name="Mancabelli L."/>
            <person name="Turroni F."/>
            <person name="Ferrario C."/>
            <person name="Mangifesta M."/>
            <person name="Viappiani A."/>
            <person name="Sanchez B."/>
            <person name="Margolles A."/>
            <person name="van Sinderen D."/>
            <person name="Ventura M."/>
        </authorList>
    </citation>
    <scope>NUCLEOTIDE SEQUENCE</scope>
    <source>
        <strain evidence="5">703B</strain>
    </source>
</reference>
<dbReference type="GO" id="GO:0043565">
    <property type="term" value="F:sequence-specific DNA binding"/>
    <property type="evidence" value="ECO:0007669"/>
    <property type="project" value="InterPro"/>
</dbReference>
<dbReference type="SUPFAM" id="SSF51215">
    <property type="entry name" value="Regulatory protein AraC"/>
    <property type="match status" value="1"/>
</dbReference>
<dbReference type="Pfam" id="PF12833">
    <property type="entry name" value="HTH_18"/>
    <property type="match status" value="1"/>
</dbReference>
<dbReference type="RefSeq" id="WP_236837819.1">
    <property type="nucleotide sequence ID" value="NZ_CP133648.1"/>
</dbReference>
<dbReference type="AlphaFoldDB" id="A0AAF0VDF3"/>
<organism evidence="5 6">
    <name type="scientific">Bifidobacterium adolescentis</name>
    <dbReference type="NCBI Taxonomy" id="1680"/>
    <lineage>
        <taxon>Bacteria</taxon>
        <taxon>Bacillati</taxon>
        <taxon>Actinomycetota</taxon>
        <taxon>Actinomycetes</taxon>
        <taxon>Bifidobacteriales</taxon>
        <taxon>Bifidobacteriaceae</taxon>
        <taxon>Bifidobacterium</taxon>
    </lineage>
</organism>
<dbReference type="InterPro" id="IPR037923">
    <property type="entry name" value="HTH-like"/>
</dbReference>
<feature type="domain" description="HTH araC/xylS-type" evidence="4">
    <location>
        <begin position="191"/>
        <end position="289"/>
    </location>
</feature>
<name>A0AAF0VDF3_BIFAD</name>
<dbReference type="Pfam" id="PF02311">
    <property type="entry name" value="AraC_binding"/>
    <property type="match status" value="1"/>
</dbReference>
<dbReference type="Proteomes" id="UP000193179">
    <property type="component" value="Chromosome"/>
</dbReference>
<dbReference type="EMBL" id="CP133648">
    <property type="protein sequence ID" value="WNE85307.1"/>
    <property type="molecule type" value="Genomic_DNA"/>
</dbReference>
<keyword evidence="3" id="KW-0804">Transcription</keyword>
<dbReference type="PANTHER" id="PTHR43280">
    <property type="entry name" value="ARAC-FAMILY TRANSCRIPTIONAL REGULATOR"/>
    <property type="match status" value="1"/>
</dbReference>
<dbReference type="SUPFAM" id="SSF46689">
    <property type="entry name" value="Homeodomain-like"/>
    <property type="match status" value="1"/>
</dbReference>
<evidence type="ECO:0000313" key="6">
    <source>
        <dbReference type="Proteomes" id="UP000193179"/>
    </source>
</evidence>
<dbReference type="SMART" id="SM00342">
    <property type="entry name" value="HTH_ARAC"/>
    <property type="match status" value="1"/>
</dbReference>
<protein>
    <submittedName>
        <fullName evidence="5">AraC family transcriptional regulator</fullName>
    </submittedName>
</protein>
<keyword evidence="2" id="KW-0238">DNA-binding</keyword>
<dbReference type="Gene3D" id="2.60.120.10">
    <property type="entry name" value="Jelly Rolls"/>
    <property type="match status" value="1"/>
</dbReference>
<dbReference type="Gene3D" id="1.10.10.60">
    <property type="entry name" value="Homeodomain-like"/>
    <property type="match status" value="1"/>
</dbReference>
<gene>
    <name evidence="5" type="ORF">B0703_10130</name>
</gene>